<evidence type="ECO:0000256" key="1">
    <source>
        <dbReference type="ARBA" id="ARBA00004651"/>
    </source>
</evidence>
<feature type="non-terminal residue" evidence="13">
    <location>
        <position position="1"/>
    </location>
</feature>
<evidence type="ECO:0000256" key="2">
    <source>
        <dbReference type="ARBA" id="ARBA00007254"/>
    </source>
</evidence>
<dbReference type="PANTHER" id="PTHR30266">
    <property type="entry name" value="MECHANOSENSITIVE CHANNEL MSCL"/>
    <property type="match status" value="1"/>
</dbReference>
<keyword evidence="10 12" id="KW-0472">Membrane</keyword>
<comment type="subcellular location">
    <subcellularLocation>
        <location evidence="1">Cell membrane</location>
        <topology evidence="1">Multi-pass membrane protein</topology>
    </subcellularLocation>
</comment>
<evidence type="ECO:0000256" key="4">
    <source>
        <dbReference type="ARBA" id="ARBA00022448"/>
    </source>
</evidence>
<dbReference type="InterPro" id="IPR037673">
    <property type="entry name" value="MSC/AndL"/>
</dbReference>
<keyword evidence="7 12" id="KW-0812">Transmembrane</keyword>
<dbReference type="GO" id="GO:0008381">
    <property type="term" value="F:mechanosensitive monoatomic ion channel activity"/>
    <property type="evidence" value="ECO:0007669"/>
    <property type="project" value="InterPro"/>
</dbReference>
<dbReference type="GO" id="GO:0005886">
    <property type="term" value="C:plasma membrane"/>
    <property type="evidence" value="ECO:0007669"/>
    <property type="project" value="UniProtKB-SubCell"/>
</dbReference>
<feature type="transmembrane region" description="Helical" evidence="12">
    <location>
        <begin position="12"/>
        <end position="31"/>
    </location>
</feature>
<keyword evidence="9" id="KW-0406">Ion transport</keyword>
<dbReference type="Gene3D" id="1.10.1200.120">
    <property type="entry name" value="Large-conductance mechanosensitive channel, MscL, domain 1"/>
    <property type="match status" value="1"/>
</dbReference>
<evidence type="ECO:0000313" key="13">
    <source>
        <dbReference type="EMBL" id="TFH93821.1"/>
    </source>
</evidence>
<keyword evidence="8 12" id="KW-1133">Transmembrane helix</keyword>
<evidence type="ECO:0000256" key="12">
    <source>
        <dbReference type="SAM" id="Phobius"/>
    </source>
</evidence>
<dbReference type="InterPro" id="IPR019823">
    <property type="entry name" value="Mechanosensitive_channel_CS"/>
</dbReference>
<name>A0A4Y8WNE5_9PORP</name>
<dbReference type="PANTHER" id="PTHR30266:SF2">
    <property type="entry name" value="LARGE-CONDUCTANCE MECHANOSENSITIVE CHANNEL"/>
    <property type="match status" value="1"/>
</dbReference>
<dbReference type="InterPro" id="IPR001185">
    <property type="entry name" value="MS_channel"/>
</dbReference>
<evidence type="ECO:0000256" key="7">
    <source>
        <dbReference type="ARBA" id="ARBA00022692"/>
    </source>
</evidence>
<dbReference type="RefSeq" id="WP_134852721.1">
    <property type="nucleotide sequence ID" value="NZ_SPNC01000310.1"/>
</dbReference>
<reference evidence="13 14" key="1">
    <citation type="submission" date="2019-03" db="EMBL/GenBank/DDBJ databases">
        <title>Porphyromonas levii Isolated from the Uterus of Dairy Cows.</title>
        <authorList>
            <person name="Francis A.M."/>
        </authorList>
    </citation>
    <scope>NUCLEOTIDE SEQUENCE [LARGE SCALE GENOMIC DNA]</scope>
    <source>
        <strain evidence="13 14">AF5678</strain>
    </source>
</reference>
<comment type="subunit">
    <text evidence="3">Homopentamer.</text>
</comment>
<dbReference type="AlphaFoldDB" id="A0A4Y8WNE5"/>
<keyword evidence="6" id="KW-0997">Cell inner membrane</keyword>
<dbReference type="HAMAP" id="MF_00115">
    <property type="entry name" value="MscL"/>
    <property type="match status" value="1"/>
</dbReference>
<evidence type="ECO:0000256" key="5">
    <source>
        <dbReference type="ARBA" id="ARBA00022475"/>
    </source>
</evidence>
<keyword evidence="5" id="KW-1003">Cell membrane</keyword>
<dbReference type="FunFam" id="1.10.1200.120:FF:000001">
    <property type="entry name" value="Large-conductance mechanosensitive channel"/>
    <property type="match status" value="1"/>
</dbReference>
<dbReference type="NCBIfam" id="NF001843">
    <property type="entry name" value="PRK00567.1-4"/>
    <property type="match status" value="1"/>
</dbReference>
<dbReference type="STRING" id="1122973.GCA_000379925_01068"/>
<comment type="caution">
    <text evidence="13">The sequence shown here is derived from an EMBL/GenBank/DDBJ whole genome shotgun (WGS) entry which is preliminary data.</text>
</comment>
<dbReference type="NCBIfam" id="TIGR00220">
    <property type="entry name" value="mscL"/>
    <property type="match status" value="1"/>
</dbReference>
<dbReference type="Pfam" id="PF01741">
    <property type="entry name" value="MscL"/>
    <property type="match status" value="1"/>
</dbReference>
<keyword evidence="4" id="KW-0813">Transport</keyword>
<sequence length="132" mass="14359">FKEFVNRGNVVDMAVGIVVGGAFGKIVTSFVNDVLMPPLGLLLGGVDFKDMKWVLQPGTLDEAGEMVGEVALNYGMFIQSVIDFLLIALAIFSVIKAMNKLKRKQEEAPPAPAAKPDDVVLLEEIRDLLKNK</sequence>
<evidence type="ECO:0000256" key="6">
    <source>
        <dbReference type="ARBA" id="ARBA00022519"/>
    </source>
</evidence>
<evidence type="ECO:0000256" key="8">
    <source>
        <dbReference type="ARBA" id="ARBA00022989"/>
    </source>
</evidence>
<dbReference type="Proteomes" id="UP000297225">
    <property type="component" value="Unassembled WGS sequence"/>
</dbReference>
<comment type="similarity">
    <text evidence="2">Belongs to the MscL family.</text>
</comment>
<dbReference type="InterPro" id="IPR036019">
    <property type="entry name" value="MscL_channel"/>
</dbReference>
<evidence type="ECO:0000256" key="11">
    <source>
        <dbReference type="ARBA" id="ARBA00023303"/>
    </source>
</evidence>
<protein>
    <submittedName>
        <fullName evidence="13">Large-conductance mechanosensitive channel protein MscL</fullName>
    </submittedName>
</protein>
<proteinExistence type="inferred from homology"/>
<dbReference type="SUPFAM" id="SSF81330">
    <property type="entry name" value="Gated mechanosensitive channel"/>
    <property type="match status" value="1"/>
</dbReference>
<feature type="transmembrane region" description="Helical" evidence="12">
    <location>
        <begin position="76"/>
        <end position="95"/>
    </location>
</feature>
<keyword evidence="11" id="KW-0407">Ion channel</keyword>
<keyword evidence="14" id="KW-1185">Reference proteome</keyword>
<evidence type="ECO:0000256" key="9">
    <source>
        <dbReference type="ARBA" id="ARBA00023065"/>
    </source>
</evidence>
<evidence type="ECO:0000313" key="14">
    <source>
        <dbReference type="Proteomes" id="UP000297225"/>
    </source>
</evidence>
<accession>A0A4Y8WNE5</accession>
<dbReference type="EMBL" id="SPNC01000310">
    <property type="protein sequence ID" value="TFH93821.1"/>
    <property type="molecule type" value="Genomic_DNA"/>
</dbReference>
<evidence type="ECO:0000256" key="3">
    <source>
        <dbReference type="ARBA" id="ARBA00011255"/>
    </source>
</evidence>
<dbReference type="PROSITE" id="PS01327">
    <property type="entry name" value="MSCL"/>
    <property type="match status" value="1"/>
</dbReference>
<evidence type="ECO:0000256" key="10">
    <source>
        <dbReference type="ARBA" id="ARBA00023136"/>
    </source>
</evidence>
<organism evidence="13 14">
    <name type="scientific">Porphyromonas levii</name>
    <dbReference type="NCBI Taxonomy" id="28114"/>
    <lineage>
        <taxon>Bacteria</taxon>
        <taxon>Pseudomonadati</taxon>
        <taxon>Bacteroidota</taxon>
        <taxon>Bacteroidia</taxon>
        <taxon>Bacteroidales</taxon>
        <taxon>Porphyromonadaceae</taxon>
        <taxon>Porphyromonas</taxon>
    </lineage>
</organism>
<gene>
    <name evidence="13" type="primary">mscL</name>
    <name evidence="13" type="ORF">E4P47_10015</name>
</gene>